<proteinExistence type="predicted"/>
<name>A0A5M3M9B5_CONPW</name>
<keyword evidence="1" id="KW-1133">Transmembrane helix</keyword>
<keyword evidence="1" id="KW-0812">Transmembrane</keyword>
<organism evidence="2 3">
    <name type="scientific">Coniophora puteana (strain RWD-64-598)</name>
    <name type="common">Brown rot fungus</name>
    <dbReference type="NCBI Taxonomy" id="741705"/>
    <lineage>
        <taxon>Eukaryota</taxon>
        <taxon>Fungi</taxon>
        <taxon>Dikarya</taxon>
        <taxon>Basidiomycota</taxon>
        <taxon>Agaricomycotina</taxon>
        <taxon>Agaricomycetes</taxon>
        <taxon>Agaricomycetidae</taxon>
        <taxon>Boletales</taxon>
        <taxon>Coniophorineae</taxon>
        <taxon>Coniophoraceae</taxon>
        <taxon>Coniophora</taxon>
    </lineage>
</organism>
<reference evidence="3" key="1">
    <citation type="journal article" date="2012" name="Science">
        <title>The Paleozoic origin of enzymatic lignin decomposition reconstructed from 31 fungal genomes.</title>
        <authorList>
            <person name="Floudas D."/>
            <person name="Binder M."/>
            <person name="Riley R."/>
            <person name="Barry K."/>
            <person name="Blanchette R.A."/>
            <person name="Henrissat B."/>
            <person name="Martinez A.T."/>
            <person name="Otillar R."/>
            <person name="Spatafora J.W."/>
            <person name="Yadav J.S."/>
            <person name="Aerts A."/>
            <person name="Benoit I."/>
            <person name="Boyd A."/>
            <person name="Carlson A."/>
            <person name="Copeland A."/>
            <person name="Coutinho P.M."/>
            <person name="de Vries R.P."/>
            <person name="Ferreira P."/>
            <person name="Findley K."/>
            <person name="Foster B."/>
            <person name="Gaskell J."/>
            <person name="Glotzer D."/>
            <person name="Gorecki P."/>
            <person name="Heitman J."/>
            <person name="Hesse C."/>
            <person name="Hori C."/>
            <person name="Igarashi K."/>
            <person name="Jurgens J.A."/>
            <person name="Kallen N."/>
            <person name="Kersten P."/>
            <person name="Kohler A."/>
            <person name="Kuees U."/>
            <person name="Kumar T.K.A."/>
            <person name="Kuo A."/>
            <person name="LaButti K."/>
            <person name="Larrondo L.F."/>
            <person name="Lindquist E."/>
            <person name="Ling A."/>
            <person name="Lombard V."/>
            <person name="Lucas S."/>
            <person name="Lundell T."/>
            <person name="Martin R."/>
            <person name="McLaughlin D.J."/>
            <person name="Morgenstern I."/>
            <person name="Morin E."/>
            <person name="Murat C."/>
            <person name="Nagy L.G."/>
            <person name="Nolan M."/>
            <person name="Ohm R.A."/>
            <person name="Patyshakuliyeva A."/>
            <person name="Rokas A."/>
            <person name="Ruiz-Duenas F.J."/>
            <person name="Sabat G."/>
            <person name="Salamov A."/>
            <person name="Samejima M."/>
            <person name="Schmutz J."/>
            <person name="Slot J.C."/>
            <person name="St John F."/>
            <person name="Stenlid J."/>
            <person name="Sun H."/>
            <person name="Sun S."/>
            <person name="Syed K."/>
            <person name="Tsang A."/>
            <person name="Wiebenga A."/>
            <person name="Young D."/>
            <person name="Pisabarro A."/>
            <person name="Eastwood D.C."/>
            <person name="Martin F."/>
            <person name="Cullen D."/>
            <person name="Grigoriev I.V."/>
            <person name="Hibbett D.S."/>
        </authorList>
    </citation>
    <scope>NUCLEOTIDE SEQUENCE [LARGE SCALE GENOMIC DNA]</scope>
    <source>
        <strain evidence="3">RWD-64-598 SS2</strain>
    </source>
</reference>
<dbReference type="RefSeq" id="XP_007774366.1">
    <property type="nucleotide sequence ID" value="XM_007776176.1"/>
</dbReference>
<evidence type="ECO:0000256" key="1">
    <source>
        <dbReference type="SAM" id="Phobius"/>
    </source>
</evidence>
<dbReference type="AlphaFoldDB" id="A0A5M3M9B5"/>
<sequence length="307" mass="33906">MSLVYGLLRYVGILWAVSQINGPVSSQRFGNNSSLQQCRCAILTDICMVTGLAIVSLLQGMMALRVYILLEKSKYVLVILVVGFLITQSVTFSIVISESLVARSGSIVTPANEAISGITSCNKTSSEPKQWVWPLCCSALMVFELILIVLYLYSAVLQLKRPLWTSIRRSAGAIGMFIVKQSLIYFIIAFLVLLITAVGQSPTLQSLVSEPTMGSIKEYETAPKKGRFDPYRRSHVPLFQVPILFSHGGDNIGDTLRRYGGVAQDQRQTTARQNLKHKVLHSRERDNPGLGMRLGGRGVLALEREVL</sequence>
<feature type="transmembrane region" description="Helical" evidence="1">
    <location>
        <begin position="75"/>
        <end position="96"/>
    </location>
</feature>
<protein>
    <submittedName>
        <fullName evidence="2">Uncharacterized protein</fullName>
    </submittedName>
</protein>
<keyword evidence="1" id="KW-0472">Membrane</keyword>
<dbReference type="KEGG" id="cput:CONPUDRAFT_77307"/>
<accession>A0A5M3M9B5</accession>
<keyword evidence="3" id="KW-1185">Reference proteome</keyword>
<feature type="transmembrane region" description="Helical" evidence="1">
    <location>
        <begin position="42"/>
        <end position="68"/>
    </location>
</feature>
<feature type="transmembrane region" description="Helical" evidence="1">
    <location>
        <begin position="131"/>
        <end position="153"/>
    </location>
</feature>
<dbReference type="GeneID" id="19209606"/>
<gene>
    <name evidence="2" type="ORF">CONPUDRAFT_77307</name>
</gene>
<dbReference type="EMBL" id="JH711588">
    <property type="protein sequence ID" value="EIW75677.1"/>
    <property type="molecule type" value="Genomic_DNA"/>
</dbReference>
<feature type="transmembrane region" description="Helical" evidence="1">
    <location>
        <begin position="174"/>
        <end position="199"/>
    </location>
</feature>
<dbReference type="Proteomes" id="UP000053558">
    <property type="component" value="Unassembled WGS sequence"/>
</dbReference>
<evidence type="ECO:0000313" key="2">
    <source>
        <dbReference type="EMBL" id="EIW75677.1"/>
    </source>
</evidence>
<evidence type="ECO:0000313" key="3">
    <source>
        <dbReference type="Proteomes" id="UP000053558"/>
    </source>
</evidence>
<comment type="caution">
    <text evidence="2">The sequence shown here is derived from an EMBL/GenBank/DDBJ whole genome shotgun (WGS) entry which is preliminary data.</text>
</comment>